<dbReference type="KEGG" id="thei:K1720_06035"/>
<reference evidence="1 2" key="1">
    <citation type="submission" date="2021-08" db="EMBL/GenBank/DDBJ databases">
        <title>Thermococcus onnuriiensis IOH2.</title>
        <authorList>
            <person name="Park Y.-J."/>
        </authorList>
    </citation>
    <scope>NUCLEOTIDE SEQUENCE [LARGE SCALE GENOMIC DNA]</scope>
    <source>
        <strain evidence="1 2">IOH2</strain>
    </source>
</reference>
<dbReference type="GeneID" id="72777888"/>
<evidence type="ECO:0000313" key="1">
    <source>
        <dbReference type="EMBL" id="USG99106.1"/>
    </source>
</evidence>
<dbReference type="Proteomes" id="UP001056425">
    <property type="component" value="Chromosome"/>
</dbReference>
<dbReference type="AlphaFoldDB" id="A0A9E7M9B9"/>
<dbReference type="EMBL" id="CP080572">
    <property type="protein sequence ID" value="USG99106.1"/>
    <property type="molecule type" value="Genomic_DNA"/>
</dbReference>
<proteinExistence type="predicted"/>
<keyword evidence="2" id="KW-1185">Reference proteome</keyword>
<protein>
    <submittedName>
        <fullName evidence="1">Uncharacterized protein</fullName>
    </submittedName>
</protein>
<accession>A0A9E7M9B9</accession>
<gene>
    <name evidence="1" type="ORF">K1720_06035</name>
</gene>
<evidence type="ECO:0000313" key="2">
    <source>
        <dbReference type="Proteomes" id="UP001056425"/>
    </source>
</evidence>
<name>A0A9E7M9B9_9EURY</name>
<organism evidence="1 2">
    <name type="scientific">Thermococcus argininiproducens</name>
    <dbReference type="NCBI Taxonomy" id="2866384"/>
    <lineage>
        <taxon>Archaea</taxon>
        <taxon>Methanobacteriati</taxon>
        <taxon>Methanobacteriota</taxon>
        <taxon>Thermococci</taxon>
        <taxon>Thermococcales</taxon>
        <taxon>Thermococcaceae</taxon>
        <taxon>Thermococcus</taxon>
    </lineage>
</organism>
<sequence length="75" mass="8396">MKENAKVKKLSAIEVPIPAEIGEIAHERGVSEEKLIRSLQRLLILEAVAMNSKMEMDEALKLGKQVGRGLWTKLQ</sequence>
<dbReference type="RefSeq" id="WP_251947608.1">
    <property type="nucleotide sequence ID" value="NZ_CP080572.1"/>
</dbReference>